<dbReference type="InterPro" id="IPR000873">
    <property type="entry name" value="AMP-dep_synth/lig_dom"/>
</dbReference>
<reference evidence="3 4" key="1">
    <citation type="journal article" date="2020" name="Cell">
        <title>Large-Scale Comparative Analyses of Tick Genomes Elucidate Their Genetic Diversity and Vector Capacities.</title>
        <authorList>
            <consortium name="Tick Genome and Microbiome Consortium (TIGMIC)"/>
            <person name="Jia N."/>
            <person name="Wang J."/>
            <person name="Shi W."/>
            <person name="Du L."/>
            <person name="Sun Y."/>
            <person name="Zhan W."/>
            <person name="Jiang J.F."/>
            <person name="Wang Q."/>
            <person name="Zhang B."/>
            <person name="Ji P."/>
            <person name="Bell-Sakyi L."/>
            <person name="Cui X.M."/>
            <person name="Yuan T.T."/>
            <person name="Jiang B.G."/>
            <person name="Yang W.F."/>
            <person name="Lam T.T."/>
            <person name="Chang Q.C."/>
            <person name="Ding S.J."/>
            <person name="Wang X.J."/>
            <person name="Zhu J.G."/>
            <person name="Ruan X.D."/>
            <person name="Zhao L."/>
            <person name="Wei J.T."/>
            <person name="Ye R.Z."/>
            <person name="Que T.C."/>
            <person name="Du C.H."/>
            <person name="Zhou Y.H."/>
            <person name="Cheng J.X."/>
            <person name="Dai P.F."/>
            <person name="Guo W.B."/>
            <person name="Han X.H."/>
            <person name="Huang E.J."/>
            <person name="Li L.F."/>
            <person name="Wei W."/>
            <person name="Gao Y.C."/>
            <person name="Liu J.Z."/>
            <person name="Shao H.Z."/>
            <person name="Wang X."/>
            <person name="Wang C.C."/>
            <person name="Yang T.C."/>
            <person name="Huo Q.B."/>
            <person name="Li W."/>
            <person name="Chen H.Y."/>
            <person name="Chen S.E."/>
            <person name="Zhou L.G."/>
            <person name="Ni X.B."/>
            <person name="Tian J.H."/>
            <person name="Sheng Y."/>
            <person name="Liu T."/>
            <person name="Pan Y.S."/>
            <person name="Xia L.Y."/>
            <person name="Li J."/>
            <person name="Zhao F."/>
            <person name="Cao W.C."/>
        </authorList>
    </citation>
    <scope>NUCLEOTIDE SEQUENCE [LARGE SCALE GENOMIC DNA]</scope>
    <source>
        <strain evidence="3">HaeL-2018</strain>
    </source>
</reference>
<dbReference type="AlphaFoldDB" id="A0A9J6GAY3"/>
<feature type="transmembrane region" description="Helical" evidence="1">
    <location>
        <begin position="53"/>
        <end position="72"/>
    </location>
</feature>
<comment type="caution">
    <text evidence="3">The sequence shown here is derived from an EMBL/GenBank/DDBJ whole genome shotgun (WGS) entry which is preliminary data.</text>
</comment>
<dbReference type="VEuPathDB" id="VectorBase:HLOH_051406"/>
<dbReference type="OrthoDB" id="6488590at2759"/>
<protein>
    <recommendedName>
        <fullName evidence="2">AMP-dependent synthetase/ligase domain-containing protein</fullName>
    </recommendedName>
</protein>
<name>A0A9J6GAY3_HAELO</name>
<dbReference type="EMBL" id="JABSTR010000006">
    <property type="protein sequence ID" value="KAH9372347.1"/>
    <property type="molecule type" value="Genomic_DNA"/>
</dbReference>
<proteinExistence type="predicted"/>
<keyword evidence="4" id="KW-1185">Reference proteome</keyword>
<dbReference type="Proteomes" id="UP000821853">
    <property type="component" value="Chromosome 4"/>
</dbReference>
<gene>
    <name evidence="3" type="ORF">HPB48_001596</name>
</gene>
<feature type="domain" description="AMP-dependent synthetase/ligase" evidence="2">
    <location>
        <begin position="13"/>
        <end position="81"/>
    </location>
</feature>
<keyword evidence="1" id="KW-0812">Transmembrane</keyword>
<keyword evidence="1" id="KW-1133">Transmembrane helix</keyword>
<evidence type="ECO:0000313" key="3">
    <source>
        <dbReference type="EMBL" id="KAH9372347.1"/>
    </source>
</evidence>
<evidence type="ECO:0000256" key="1">
    <source>
        <dbReference type="SAM" id="Phobius"/>
    </source>
</evidence>
<feature type="transmembrane region" description="Helical" evidence="1">
    <location>
        <begin position="84"/>
        <end position="106"/>
    </location>
</feature>
<dbReference type="Pfam" id="PF00501">
    <property type="entry name" value="AMP-binding"/>
    <property type="match status" value="1"/>
</dbReference>
<keyword evidence="1" id="KW-0472">Membrane</keyword>
<organism evidence="3 4">
    <name type="scientific">Haemaphysalis longicornis</name>
    <name type="common">Bush tick</name>
    <dbReference type="NCBI Taxonomy" id="44386"/>
    <lineage>
        <taxon>Eukaryota</taxon>
        <taxon>Metazoa</taxon>
        <taxon>Ecdysozoa</taxon>
        <taxon>Arthropoda</taxon>
        <taxon>Chelicerata</taxon>
        <taxon>Arachnida</taxon>
        <taxon>Acari</taxon>
        <taxon>Parasitiformes</taxon>
        <taxon>Ixodida</taxon>
        <taxon>Ixodoidea</taxon>
        <taxon>Ixodidae</taxon>
        <taxon>Haemaphysalinae</taxon>
        <taxon>Haemaphysalis</taxon>
    </lineage>
</organism>
<evidence type="ECO:0000259" key="2">
    <source>
        <dbReference type="Pfam" id="PF00501"/>
    </source>
</evidence>
<sequence>MFYDPIYCLSQVDATTSITATDLLAKLESYAAGFQLNGVKQGDRVCCHFANSIESFSALFGVIFAGGVAVLADDELTQRRSASYFIVLLIVIVQIKLFIPCPVITIKR</sequence>
<evidence type="ECO:0000313" key="4">
    <source>
        <dbReference type="Proteomes" id="UP000821853"/>
    </source>
</evidence>
<dbReference type="Gene3D" id="3.40.50.980">
    <property type="match status" value="1"/>
</dbReference>
<dbReference type="SUPFAM" id="SSF56801">
    <property type="entry name" value="Acetyl-CoA synthetase-like"/>
    <property type="match status" value="1"/>
</dbReference>
<accession>A0A9J6GAY3</accession>